<evidence type="ECO:0000256" key="6">
    <source>
        <dbReference type="SAM" id="Phobius"/>
    </source>
</evidence>
<evidence type="ECO:0000256" key="2">
    <source>
        <dbReference type="ARBA" id="ARBA00022475"/>
    </source>
</evidence>
<dbReference type="RefSeq" id="WP_155886034.1">
    <property type="nucleotide sequence ID" value="NZ_AUBJ02000001.1"/>
</dbReference>
<name>A0ABT1JJM5_ACTCY</name>
<dbReference type="PANTHER" id="PTHR35007">
    <property type="entry name" value="INTEGRAL MEMBRANE PROTEIN-RELATED"/>
    <property type="match status" value="1"/>
</dbReference>
<organism evidence="8 9">
    <name type="scientific">Actinoalloteichus caeruleus DSM 43889</name>
    <dbReference type="NCBI Taxonomy" id="1120930"/>
    <lineage>
        <taxon>Bacteria</taxon>
        <taxon>Bacillati</taxon>
        <taxon>Actinomycetota</taxon>
        <taxon>Actinomycetes</taxon>
        <taxon>Pseudonocardiales</taxon>
        <taxon>Pseudonocardiaceae</taxon>
        <taxon>Actinoalloteichus</taxon>
        <taxon>Actinoalloteichus cyanogriseus</taxon>
    </lineage>
</organism>
<keyword evidence="3 6" id="KW-0812">Transmembrane</keyword>
<dbReference type="Proteomes" id="UP000791080">
    <property type="component" value="Unassembled WGS sequence"/>
</dbReference>
<accession>A0ABT1JJM5</accession>
<dbReference type="EMBL" id="AUBJ02000001">
    <property type="protein sequence ID" value="MCP2332710.1"/>
    <property type="molecule type" value="Genomic_DNA"/>
</dbReference>
<keyword evidence="2" id="KW-1003">Cell membrane</keyword>
<keyword evidence="5 6" id="KW-0472">Membrane</keyword>
<feature type="domain" description="Type II secretion system protein GspF" evidence="7">
    <location>
        <begin position="106"/>
        <end position="222"/>
    </location>
</feature>
<dbReference type="Pfam" id="PF00482">
    <property type="entry name" value="T2SSF"/>
    <property type="match status" value="1"/>
</dbReference>
<proteinExistence type="predicted"/>
<keyword evidence="9" id="KW-1185">Reference proteome</keyword>
<protein>
    <submittedName>
        <fullName evidence="8">Tight adherence protein B</fullName>
    </submittedName>
</protein>
<gene>
    <name evidence="8" type="ORF">G443_002980</name>
</gene>
<feature type="transmembrane region" description="Helical" evidence="6">
    <location>
        <begin position="240"/>
        <end position="259"/>
    </location>
</feature>
<feature type="transmembrane region" description="Helical" evidence="6">
    <location>
        <begin position="44"/>
        <end position="77"/>
    </location>
</feature>
<comment type="caution">
    <text evidence="8">The sequence shown here is derived from an EMBL/GenBank/DDBJ whole genome shotgun (WGS) entry which is preliminary data.</text>
</comment>
<evidence type="ECO:0000256" key="4">
    <source>
        <dbReference type="ARBA" id="ARBA00022989"/>
    </source>
</evidence>
<comment type="subcellular location">
    <subcellularLocation>
        <location evidence="1">Cell membrane</location>
        <topology evidence="1">Multi-pass membrane protein</topology>
    </subcellularLocation>
</comment>
<sequence>MFGLITLAIGTALLPLPGGGAVRRLRRGAAGPERGLGGRATRHATGAFVLLGPAVAGLVGGWALGVSSVVVLLGWWARRGASRRIARTLDVTRDWCASLGRLVADLRSGAHPEAAVRRAAADSGSEVSALLDRVAATVHLGGDVERQLARPGATGLSSDVPARLGRAWSLATTHGLPLALVLDAVRCDVAHRLRFADNVRARMAGPRATGTLLAGLPLLALGLGEAVGAGPVAVLLGTSAGGALLVAGSLLVTTGSWWIHHLTTRTIR</sequence>
<evidence type="ECO:0000313" key="8">
    <source>
        <dbReference type="EMBL" id="MCP2332710.1"/>
    </source>
</evidence>
<evidence type="ECO:0000256" key="5">
    <source>
        <dbReference type="ARBA" id="ARBA00023136"/>
    </source>
</evidence>
<evidence type="ECO:0000313" key="9">
    <source>
        <dbReference type="Proteomes" id="UP000791080"/>
    </source>
</evidence>
<evidence type="ECO:0000256" key="3">
    <source>
        <dbReference type="ARBA" id="ARBA00022692"/>
    </source>
</evidence>
<reference evidence="8 9" key="1">
    <citation type="submission" date="2022-06" db="EMBL/GenBank/DDBJ databases">
        <title>Genomic Encyclopedia of Type Strains, Phase I: the one thousand microbial genomes (KMG-I) project.</title>
        <authorList>
            <person name="Kyrpides N."/>
        </authorList>
    </citation>
    <scope>NUCLEOTIDE SEQUENCE [LARGE SCALE GENOMIC DNA]</scope>
    <source>
        <strain evidence="8 9">DSM 43889</strain>
    </source>
</reference>
<dbReference type="PANTHER" id="PTHR35007:SF4">
    <property type="entry name" value="CONSERVED TRANSMEMBRANE PROTEIN-RELATED"/>
    <property type="match status" value="1"/>
</dbReference>
<dbReference type="InterPro" id="IPR018076">
    <property type="entry name" value="T2SS_GspF_dom"/>
</dbReference>
<feature type="transmembrane region" description="Helical" evidence="6">
    <location>
        <begin position="212"/>
        <end position="234"/>
    </location>
</feature>
<evidence type="ECO:0000256" key="1">
    <source>
        <dbReference type="ARBA" id="ARBA00004651"/>
    </source>
</evidence>
<evidence type="ECO:0000259" key="7">
    <source>
        <dbReference type="Pfam" id="PF00482"/>
    </source>
</evidence>
<keyword evidence="4 6" id="KW-1133">Transmembrane helix</keyword>